<dbReference type="Proteomes" id="UP001189429">
    <property type="component" value="Unassembled WGS sequence"/>
</dbReference>
<evidence type="ECO:0000256" key="2">
    <source>
        <dbReference type="SAM" id="SignalP"/>
    </source>
</evidence>
<keyword evidence="4" id="KW-1185">Reference proteome</keyword>
<feature type="non-terminal residue" evidence="3">
    <location>
        <position position="1"/>
    </location>
</feature>
<feature type="chain" id="PRO_5047358524" evidence="2">
    <location>
        <begin position="23"/>
        <end position="118"/>
    </location>
</feature>
<dbReference type="EMBL" id="CAUYUJ010019648">
    <property type="protein sequence ID" value="CAK0892672.1"/>
    <property type="molecule type" value="Genomic_DNA"/>
</dbReference>
<gene>
    <name evidence="3" type="ORF">PCOR1329_LOCUS72274</name>
</gene>
<sequence length="118" mass="12596">APLRRRLALALGPTALAGGATAAGAEVQELMRLDEYGRILLPSGALVSSTGKSYEGAVLFRGKPKVFVAGSTGELGRRVVLDLLRAARGEFRVQRFPRQQQGQGGAVRNPQERVLRAD</sequence>
<keyword evidence="2" id="KW-0732">Signal</keyword>
<reference evidence="3" key="1">
    <citation type="submission" date="2023-10" db="EMBL/GenBank/DDBJ databases">
        <authorList>
            <person name="Chen Y."/>
            <person name="Shah S."/>
            <person name="Dougan E. K."/>
            <person name="Thang M."/>
            <person name="Chan C."/>
        </authorList>
    </citation>
    <scope>NUCLEOTIDE SEQUENCE [LARGE SCALE GENOMIC DNA]</scope>
</reference>
<evidence type="ECO:0000313" key="4">
    <source>
        <dbReference type="Proteomes" id="UP001189429"/>
    </source>
</evidence>
<feature type="region of interest" description="Disordered" evidence="1">
    <location>
        <begin position="95"/>
        <end position="118"/>
    </location>
</feature>
<feature type="non-terminal residue" evidence="3">
    <location>
        <position position="118"/>
    </location>
</feature>
<feature type="signal peptide" evidence="2">
    <location>
        <begin position="1"/>
        <end position="22"/>
    </location>
</feature>
<protein>
    <submittedName>
        <fullName evidence="3">Uncharacterized protein</fullName>
    </submittedName>
</protein>
<organism evidence="3 4">
    <name type="scientific">Prorocentrum cordatum</name>
    <dbReference type="NCBI Taxonomy" id="2364126"/>
    <lineage>
        <taxon>Eukaryota</taxon>
        <taxon>Sar</taxon>
        <taxon>Alveolata</taxon>
        <taxon>Dinophyceae</taxon>
        <taxon>Prorocentrales</taxon>
        <taxon>Prorocentraceae</taxon>
        <taxon>Prorocentrum</taxon>
    </lineage>
</organism>
<comment type="caution">
    <text evidence="3">The sequence shown here is derived from an EMBL/GenBank/DDBJ whole genome shotgun (WGS) entry which is preliminary data.</text>
</comment>
<accession>A0ABN9X0F8</accession>
<proteinExistence type="predicted"/>
<evidence type="ECO:0000256" key="1">
    <source>
        <dbReference type="SAM" id="MobiDB-lite"/>
    </source>
</evidence>
<name>A0ABN9X0F8_9DINO</name>
<evidence type="ECO:0000313" key="3">
    <source>
        <dbReference type="EMBL" id="CAK0892672.1"/>
    </source>
</evidence>